<dbReference type="InterPro" id="IPR008266">
    <property type="entry name" value="Tyr_kinase_AS"/>
</dbReference>
<feature type="compositionally biased region" description="Polar residues" evidence="10">
    <location>
        <begin position="358"/>
        <end position="371"/>
    </location>
</feature>
<evidence type="ECO:0000256" key="10">
    <source>
        <dbReference type="SAM" id="MobiDB-lite"/>
    </source>
</evidence>
<dbReference type="eggNOG" id="COG0515">
    <property type="taxonomic scope" value="Bacteria"/>
</dbReference>
<feature type="compositionally biased region" description="Low complexity" evidence="10">
    <location>
        <begin position="376"/>
        <end position="389"/>
    </location>
</feature>
<dbReference type="EC" id="2.7.11.1" evidence="1"/>
<accession>K9ZL02</accession>
<feature type="compositionally biased region" description="Polar residues" evidence="10">
    <location>
        <begin position="552"/>
        <end position="572"/>
    </location>
</feature>
<feature type="compositionally biased region" description="Pro residues" evidence="10">
    <location>
        <begin position="508"/>
        <end position="546"/>
    </location>
</feature>
<name>K9ZL02_ANACC</name>
<dbReference type="KEGG" id="acy:Anacy_4576"/>
<gene>
    <name evidence="13" type="ordered locus">Anacy_4576</name>
</gene>
<dbReference type="GO" id="GO:0005524">
    <property type="term" value="F:ATP binding"/>
    <property type="evidence" value="ECO:0007669"/>
    <property type="project" value="UniProtKB-UniRule"/>
</dbReference>
<evidence type="ECO:0000256" key="11">
    <source>
        <dbReference type="SAM" id="Phobius"/>
    </source>
</evidence>
<dbReference type="Gene3D" id="3.30.200.20">
    <property type="entry name" value="Phosphorylase Kinase, domain 1"/>
    <property type="match status" value="1"/>
</dbReference>
<evidence type="ECO:0000313" key="13">
    <source>
        <dbReference type="EMBL" id="AFZ59928.1"/>
    </source>
</evidence>
<dbReference type="PROSITE" id="PS00109">
    <property type="entry name" value="PROTEIN_KINASE_TYR"/>
    <property type="match status" value="1"/>
</dbReference>
<dbReference type="PANTHER" id="PTHR24363:SF0">
    <property type="entry name" value="SERINE_THREONINE KINASE LIKE DOMAIN CONTAINING 1"/>
    <property type="match status" value="1"/>
</dbReference>
<feature type="domain" description="Protein kinase" evidence="12">
    <location>
        <begin position="15"/>
        <end position="282"/>
    </location>
</feature>
<dbReference type="EMBL" id="CP003659">
    <property type="protein sequence ID" value="AFZ59928.1"/>
    <property type="molecule type" value="Genomic_DNA"/>
</dbReference>
<dbReference type="PANTHER" id="PTHR24363">
    <property type="entry name" value="SERINE/THREONINE PROTEIN KINASE"/>
    <property type="match status" value="1"/>
</dbReference>
<dbReference type="GO" id="GO:0004674">
    <property type="term" value="F:protein serine/threonine kinase activity"/>
    <property type="evidence" value="ECO:0007669"/>
    <property type="project" value="UniProtKB-KW"/>
</dbReference>
<dbReference type="Gene3D" id="1.10.510.10">
    <property type="entry name" value="Transferase(Phosphotransferase) domain 1"/>
    <property type="match status" value="1"/>
</dbReference>
<evidence type="ECO:0000256" key="1">
    <source>
        <dbReference type="ARBA" id="ARBA00012513"/>
    </source>
</evidence>
<dbReference type="AlphaFoldDB" id="K9ZL02"/>
<keyword evidence="11" id="KW-1133">Transmembrane helix</keyword>
<organism evidence="13 14">
    <name type="scientific">Anabaena cylindrica (strain ATCC 27899 / PCC 7122)</name>
    <dbReference type="NCBI Taxonomy" id="272123"/>
    <lineage>
        <taxon>Bacteria</taxon>
        <taxon>Bacillati</taxon>
        <taxon>Cyanobacteriota</taxon>
        <taxon>Cyanophyceae</taxon>
        <taxon>Nostocales</taxon>
        <taxon>Nostocaceae</taxon>
        <taxon>Anabaena</taxon>
    </lineage>
</organism>
<dbReference type="PROSITE" id="PS00107">
    <property type="entry name" value="PROTEIN_KINASE_ATP"/>
    <property type="match status" value="1"/>
</dbReference>
<keyword evidence="5 13" id="KW-0418">Kinase</keyword>
<evidence type="ECO:0000256" key="6">
    <source>
        <dbReference type="ARBA" id="ARBA00022840"/>
    </source>
</evidence>
<feature type="binding site" evidence="9">
    <location>
        <position position="52"/>
    </location>
    <ligand>
        <name>ATP</name>
        <dbReference type="ChEBI" id="CHEBI:30616"/>
    </ligand>
</feature>
<dbReference type="Proteomes" id="UP000010474">
    <property type="component" value="Chromosome"/>
</dbReference>
<keyword evidence="14" id="KW-1185">Reference proteome</keyword>
<feature type="region of interest" description="Disordered" evidence="10">
    <location>
        <begin position="500"/>
        <end position="572"/>
    </location>
</feature>
<keyword evidence="11" id="KW-0812">Transmembrane</keyword>
<dbReference type="InterPro" id="IPR000719">
    <property type="entry name" value="Prot_kinase_dom"/>
</dbReference>
<evidence type="ECO:0000256" key="2">
    <source>
        <dbReference type="ARBA" id="ARBA00022527"/>
    </source>
</evidence>
<keyword evidence="11" id="KW-0472">Membrane</keyword>
<evidence type="ECO:0000259" key="12">
    <source>
        <dbReference type="PROSITE" id="PS50011"/>
    </source>
</evidence>
<reference evidence="14" key="1">
    <citation type="journal article" date="2013" name="Proc. Natl. Acad. Sci. U.S.A.">
        <title>Improving the coverage of the cyanobacterial phylum using diversity-driven genome sequencing.</title>
        <authorList>
            <person name="Shih P.M."/>
            <person name="Wu D."/>
            <person name="Latifi A."/>
            <person name="Axen S.D."/>
            <person name="Fewer D.P."/>
            <person name="Talla E."/>
            <person name="Calteau A."/>
            <person name="Cai F."/>
            <person name="Tandeau de Marsac N."/>
            <person name="Rippka R."/>
            <person name="Herdman M."/>
            <person name="Sivonen K."/>
            <person name="Coursin T."/>
            <person name="Laurent T."/>
            <person name="Goodwin L."/>
            <person name="Nolan M."/>
            <person name="Davenport K.W."/>
            <person name="Han C.S."/>
            <person name="Rubin E.M."/>
            <person name="Eisen J.A."/>
            <person name="Woyke T."/>
            <person name="Gugger M."/>
            <person name="Kerfeld C.A."/>
        </authorList>
    </citation>
    <scope>NUCLEOTIDE SEQUENCE [LARGE SCALE GENOMIC DNA]</scope>
    <source>
        <strain evidence="14">ATCC 27899 / PCC 7122</strain>
    </source>
</reference>
<keyword evidence="3" id="KW-0808">Transferase</keyword>
<keyword evidence="4 9" id="KW-0547">Nucleotide-binding</keyword>
<evidence type="ECO:0000256" key="8">
    <source>
        <dbReference type="ARBA" id="ARBA00048679"/>
    </source>
</evidence>
<proteinExistence type="predicted"/>
<dbReference type="OrthoDB" id="507628at2"/>
<comment type="catalytic activity">
    <reaction evidence="7">
        <text>L-threonyl-[protein] + ATP = O-phospho-L-threonyl-[protein] + ADP + H(+)</text>
        <dbReference type="Rhea" id="RHEA:46608"/>
        <dbReference type="Rhea" id="RHEA-COMP:11060"/>
        <dbReference type="Rhea" id="RHEA-COMP:11605"/>
        <dbReference type="ChEBI" id="CHEBI:15378"/>
        <dbReference type="ChEBI" id="CHEBI:30013"/>
        <dbReference type="ChEBI" id="CHEBI:30616"/>
        <dbReference type="ChEBI" id="CHEBI:61977"/>
        <dbReference type="ChEBI" id="CHEBI:456216"/>
        <dbReference type="EC" id="2.7.11.1"/>
    </reaction>
</comment>
<keyword evidence="6 9" id="KW-0067">ATP-binding</keyword>
<evidence type="ECO:0000313" key="14">
    <source>
        <dbReference type="Proteomes" id="UP000010474"/>
    </source>
</evidence>
<sequence length="572" mass="62891">MQPPITVSTVLQNRYHIIHVLGQGGFGRTYLAEDQRRFNELCAIKELTIAVKGASSEKKAKELFEREAATLYQIEHPQIPKFREKFEQDQRLFLVQDYVAGKTYHTLLAEHQAVGQSFSETEVLELMNSLLPVLEYIHSCGIIHRDISPDNLILRESDNKPVLIDFGVVKELATRLYAPNQKQVTTVGKMGYSPSEQIQSGRAYPNSDLYALAVTAIVLLTLKEPTDLFDETKVSWNWQQWVTINPRFAEVLQRMLSYVPSDRFQSAAQVQLALQSLDQPHVPQTNISYVQTLAVGNRPQPPSPQKPRPVIYAQQTSPKQTSSILDKPLAIGAIGSAVVILAGFGSWAIVKSFRNQSQQPSEGTSVPQNFPSPVIPDTTFTLSPTPTPTNTQSVVYQKRLKLGRLNTATVEDTLKVNDIIQYSFAAQAGQKLTVSVDQGSGILLTVLTPNGQPIDGQSQPVASYEGILLDSGKYIIQLSLSEGVAESYYSLSVALSTLTTPVETPTPTETPTPVETPTPTETPTPVETPTPAETPIPEETPTPTPTETPTTDAENNNQLPETTSTPGFDQQN</sequence>
<dbReference type="InterPro" id="IPR011009">
    <property type="entry name" value="Kinase-like_dom_sf"/>
</dbReference>
<comment type="catalytic activity">
    <reaction evidence="8">
        <text>L-seryl-[protein] + ATP = O-phospho-L-seryl-[protein] + ADP + H(+)</text>
        <dbReference type="Rhea" id="RHEA:17989"/>
        <dbReference type="Rhea" id="RHEA-COMP:9863"/>
        <dbReference type="Rhea" id="RHEA-COMP:11604"/>
        <dbReference type="ChEBI" id="CHEBI:15378"/>
        <dbReference type="ChEBI" id="CHEBI:29999"/>
        <dbReference type="ChEBI" id="CHEBI:30616"/>
        <dbReference type="ChEBI" id="CHEBI:83421"/>
        <dbReference type="ChEBI" id="CHEBI:456216"/>
        <dbReference type="EC" id="2.7.11.1"/>
    </reaction>
</comment>
<evidence type="ECO:0000256" key="9">
    <source>
        <dbReference type="PROSITE-ProRule" id="PRU10141"/>
    </source>
</evidence>
<feature type="transmembrane region" description="Helical" evidence="11">
    <location>
        <begin position="329"/>
        <end position="350"/>
    </location>
</feature>
<dbReference type="InterPro" id="IPR017441">
    <property type="entry name" value="Protein_kinase_ATP_BS"/>
</dbReference>
<dbReference type="SUPFAM" id="SSF56112">
    <property type="entry name" value="Protein kinase-like (PK-like)"/>
    <property type="match status" value="1"/>
</dbReference>
<evidence type="ECO:0000256" key="4">
    <source>
        <dbReference type="ARBA" id="ARBA00022741"/>
    </source>
</evidence>
<dbReference type="CDD" id="cd14014">
    <property type="entry name" value="STKc_PknB_like"/>
    <property type="match status" value="1"/>
</dbReference>
<evidence type="ECO:0000256" key="5">
    <source>
        <dbReference type="ARBA" id="ARBA00022777"/>
    </source>
</evidence>
<dbReference type="Gene3D" id="2.60.120.380">
    <property type="match status" value="1"/>
</dbReference>
<protein>
    <recommendedName>
        <fullName evidence="1">non-specific serine/threonine protein kinase</fullName>
        <ecNumber evidence="1">2.7.11.1</ecNumber>
    </recommendedName>
</protein>
<dbReference type="PATRIC" id="fig|272123.3.peg.4984"/>
<evidence type="ECO:0000256" key="3">
    <source>
        <dbReference type="ARBA" id="ARBA00022679"/>
    </source>
</evidence>
<evidence type="ECO:0000256" key="7">
    <source>
        <dbReference type="ARBA" id="ARBA00047899"/>
    </source>
</evidence>
<dbReference type="RefSeq" id="WP_015216544.1">
    <property type="nucleotide sequence ID" value="NC_019771.1"/>
</dbReference>
<dbReference type="HOGENOM" id="CLU_021464_0_0_3"/>
<dbReference type="Pfam" id="PF00069">
    <property type="entry name" value="Pkinase"/>
    <property type="match status" value="1"/>
</dbReference>
<keyword evidence="2 13" id="KW-0723">Serine/threonine-protein kinase</keyword>
<dbReference type="STRING" id="272123.Anacy_4576"/>
<feature type="region of interest" description="Disordered" evidence="10">
    <location>
        <begin position="358"/>
        <end position="389"/>
    </location>
</feature>
<dbReference type="PROSITE" id="PS50011">
    <property type="entry name" value="PROTEIN_KINASE_DOM"/>
    <property type="match status" value="1"/>
</dbReference>